<dbReference type="Proteomes" id="UP001151760">
    <property type="component" value="Unassembled WGS sequence"/>
</dbReference>
<evidence type="ECO:0000313" key="1">
    <source>
        <dbReference type="EMBL" id="GJT81683.1"/>
    </source>
</evidence>
<proteinExistence type="predicted"/>
<dbReference type="EMBL" id="BQNB010019102">
    <property type="protein sequence ID" value="GJT81683.1"/>
    <property type="molecule type" value="Genomic_DNA"/>
</dbReference>
<protein>
    <submittedName>
        <fullName evidence="1">Uncharacterized protein</fullName>
    </submittedName>
</protein>
<evidence type="ECO:0000313" key="2">
    <source>
        <dbReference type="Proteomes" id="UP001151760"/>
    </source>
</evidence>
<gene>
    <name evidence="1" type="ORF">Tco_1056025</name>
</gene>
<organism evidence="1 2">
    <name type="scientific">Tanacetum coccineum</name>
    <dbReference type="NCBI Taxonomy" id="301880"/>
    <lineage>
        <taxon>Eukaryota</taxon>
        <taxon>Viridiplantae</taxon>
        <taxon>Streptophyta</taxon>
        <taxon>Embryophyta</taxon>
        <taxon>Tracheophyta</taxon>
        <taxon>Spermatophyta</taxon>
        <taxon>Magnoliopsida</taxon>
        <taxon>eudicotyledons</taxon>
        <taxon>Gunneridae</taxon>
        <taxon>Pentapetalae</taxon>
        <taxon>asterids</taxon>
        <taxon>campanulids</taxon>
        <taxon>Asterales</taxon>
        <taxon>Asteraceae</taxon>
        <taxon>Asteroideae</taxon>
        <taxon>Anthemideae</taxon>
        <taxon>Anthemidinae</taxon>
        <taxon>Tanacetum</taxon>
    </lineage>
</organism>
<name>A0ABQ5H3N4_9ASTR</name>
<reference evidence="1" key="2">
    <citation type="submission" date="2022-01" db="EMBL/GenBank/DDBJ databases">
        <authorList>
            <person name="Yamashiro T."/>
            <person name="Shiraishi A."/>
            <person name="Satake H."/>
            <person name="Nakayama K."/>
        </authorList>
    </citation>
    <scope>NUCLEOTIDE SEQUENCE</scope>
</reference>
<sequence length="127" mass="15154">MSPPSSRPSDILENIKAMEYLRPPGVMEIIVTDLHTVKTITLEVEISDAMMRRKLRFRIRRSSFLTQQRIILQEKNLRQDIPCWLRNSRMCPLLHMCVVLNWYRRMMCQTIGFKTIILEKENAYNIE</sequence>
<accession>A0ABQ5H3N4</accession>
<reference evidence="1" key="1">
    <citation type="journal article" date="2022" name="Int. J. Mol. Sci.">
        <title>Draft Genome of Tanacetum Coccineum: Genomic Comparison of Closely Related Tanacetum-Family Plants.</title>
        <authorList>
            <person name="Yamashiro T."/>
            <person name="Shiraishi A."/>
            <person name="Nakayama K."/>
            <person name="Satake H."/>
        </authorList>
    </citation>
    <scope>NUCLEOTIDE SEQUENCE</scope>
</reference>
<keyword evidence="2" id="KW-1185">Reference proteome</keyword>
<comment type="caution">
    <text evidence="1">The sequence shown here is derived from an EMBL/GenBank/DDBJ whole genome shotgun (WGS) entry which is preliminary data.</text>
</comment>